<accession>A0A1N6GW36</accession>
<keyword evidence="3" id="KW-0479">Metal-binding</keyword>
<keyword evidence="12" id="KW-0540">Nuclease</keyword>
<evidence type="ECO:0000313" key="12">
    <source>
        <dbReference type="EMBL" id="SIO11738.1"/>
    </source>
</evidence>
<evidence type="ECO:0000256" key="8">
    <source>
        <dbReference type="ARBA" id="ARBA00023204"/>
    </source>
</evidence>
<keyword evidence="10" id="KW-0238">DNA-binding</keyword>
<dbReference type="HAMAP" id="MF_00942">
    <property type="entry name" value="Nth"/>
    <property type="match status" value="1"/>
</dbReference>
<dbReference type="PIRSF" id="PIRSF001435">
    <property type="entry name" value="Nth"/>
    <property type="match status" value="1"/>
</dbReference>
<keyword evidence="10 12" id="KW-0456">Lyase</keyword>
<keyword evidence="6" id="KW-0408">Iron</keyword>
<evidence type="ECO:0000259" key="11">
    <source>
        <dbReference type="SMART" id="SM00478"/>
    </source>
</evidence>
<feature type="domain" description="HhH-GPD" evidence="11">
    <location>
        <begin position="39"/>
        <end position="187"/>
    </location>
</feature>
<keyword evidence="2" id="KW-0004">4Fe-4S</keyword>
<comment type="caution">
    <text evidence="10">Lacks conserved residue(s) required for the propagation of feature annotation.</text>
</comment>
<proteinExistence type="inferred from homology"/>
<comment type="catalytic activity">
    <reaction evidence="10">
        <text>2'-deoxyribonucleotide-(2'-deoxyribose 5'-phosphate)-2'-deoxyribonucleotide-DNA = a 3'-end 2'-deoxyribonucleotide-(2,3-dehydro-2,3-deoxyribose 5'-phosphate)-DNA + a 5'-end 5'-phospho-2'-deoxyribonucleoside-DNA + H(+)</text>
        <dbReference type="Rhea" id="RHEA:66592"/>
        <dbReference type="Rhea" id="RHEA-COMP:13180"/>
        <dbReference type="Rhea" id="RHEA-COMP:16897"/>
        <dbReference type="Rhea" id="RHEA-COMP:17067"/>
        <dbReference type="ChEBI" id="CHEBI:15378"/>
        <dbReference type="ChEBI" id="CHEBI:136412"/>
        <dbReference type="ChEBI" id="CHEBI:157695"/>
        <dbReference type="ChEBI" id="CHEBI:167181"/>
        <dbReference type="EC" id="4.2.99.18"/>
    </reaction>
</comment>
<comment type="function">
    <text evidence="10">DNA repair enzyme that has both DNA N-glycosylase activity and AP-lyase activity. The DNA N-glycosylase activity releases various damaged pyrimidines from DNA by cleaving the N-glycosidic bond, leaving an AP (apurinic/apyrimidinic) site. The AP-lyase activity cleaves the phosphodiester bond 3' to the AP site by a beta-elimination, leaving a 3'-terminal unsaturated sugar and a product with a terminal 5'-phosphate.</text>
</comment>
<evidence type="ECO:0000256" key="6">
    <source>
        <dbReference type="ARBA" id="ARBA00023004"/>
    </source>
</evidence>
<evidence type="ECO:0000256" key="7">
    <source>
        <dbReference type="ARBA" id="ARBA00023014"/>
    </source>
</evidence>
<dbReference type="GO" id="GO:0006285">
    <property type="term" value="P:base-excision repair, AP site formation"/>
    <property type="evidence" value="ECO:0007669"/>
    <property type="project" value="TreeGrafter"/>
</dbReference>
<dbReference type="Gene3D" id="1.10.340.30">
    <property type="entry name" value="Hypothetical protein, domain 2"/>
    <property type="match status" value="1"/>
</dbReference>
<evidence type="ECO:0000256" key="3">
    <source>
        <dbReference type="ARBA" id="ARBA00022723"/>
    </source>
</evidence>
<dbReference type="InterPro" id="IPR004036">
    <property type="entry name" value="Endonuclease-III-like_CS2"/>
</dbReference>
<dbReference type="GO" id="GO:0046872">
    <property type="term" value="F:metal ion binding"/>
    <property type="evidence" value="ECO:0007669"/>
    <property type="project" value="UniProtKB-KW"/>
</dbReference>
<dbReference type="Gene3D" id="1.10.1670.10">
    <property type="entry name" value="Helix-hairpin-Helix base-excision DNA repair enzymes (C-terminal)"/>
    <property type="match status" value="1"/>
</dbReference>
<dbReference type="FunFam" id="1.10.340.30:FF:000001">
    <property type="entry name" value="Endonuclease III"/>
    <property type="match status" value="1"/>
</dbReference>
<keyword evidence="4 10" id="KW-0227">DNA damage</keyword>
<dbReference type="PANTHER" id="PTHR10359:SF18">
    <property type="entry name" value="ENDONUCLEASE III"/>
    <property type="match status" value="1"/>
</dbReference>
<dbReference type="SMART" id="SM00478">
    <property type="entry name" value="ENDO3c"/>
    <property type="match status" value="1"/>
</dbReference>
<sequence length="212" mass="24049">MLSKKQTIQMVEAMGELFPQATCELNHKNAFELLIAVMLSAQTTDIAVNKLTPTLFAKYPTPEAFRDAPVEDIMEQLRTIGLYRNKAKFIKGCCQKLIVEFNGKVPQERHELESLPGVGRKTANVVLSVAFDEPAIAVDTHVERVTKRLGICPPNATVREVEEILMKQLPKDMWSIAHHRLIFFGRYQCTARNHDHNICLQLLKENSPIKVQ</sequence>
<keyword evidence="13" id="KW-1185">Reference proteome</keyword>
<dbReference type="SUPFAM" id="SSF48150">
    <property type="entry name" value="DNA-glycosylase"/>
    <property type="match status" value="1"/>
</dbReference>
<dbReference type="InterPro" id="IPR005759">
    <property type="entry name" value="Nth"/>
</dbReference>
<organism evidence="12 13">
    <name type="scientific">Carnobacterium alterfunditum</name>
    <dbReference type="NCBI Taxonomy" id="28230"/>
    <lineage>
        <taxon>Bacteria</taxon>
        <taxon>Bacillati</taxon>
        <taxon>Bacillota</taxon>
        <taxon>Bacilli</taxon>
        <taxon>Lactobacillales</taxon>
        <taxon>Carnobacteriaceae</taxon>
        <taxon>Carnobacterium</taxon>
    </lineage>
</organism>
<keyword evidence="5 10" id="KW-0378">Hydrolase</keyword>
<evidence type="ECO:0000313" key="13">
    <source>
        <dbReference type="Proteomes" id="UP000184758"/>
    </source>
</evidence>
<dbReference type="Pfam" id="PF00633">
    <property type="entry name" value="HHH"/>
    <property type="match status" value="1"/>
</dbReference>
<dbReference type="GO" id="GO:0003677">
    <property type="term" value="F:DNA binding"/>
    <property type="evidence" value="ECO:0007669"/>
    <property type="project" value="UniProtKB-UniRule"/>
</dbReference>
<dbReference type="InterPro" id="IPR000445">
    <property type="entry name" value="HhH_motif"/>
</dbReference>
<dbReference type="AlphaFoldDB" id="A0A1N6GW36"/>
<dbReference type="EMBL" id="FSRN01000001">
    <property type="protein sequence ID" value="SIO11738.1"/>
    <property type="molecule type" value="Genomic_DNA"/>
</dbReference>
<keyword evidence="8 10" id="KW-0234">DNA repair</keyword>
<dbReference type="Pfam" id="PF00730">
    <property type="entry name" value="HhH-GPD"/>
    <property type="match status" value="1"/>
</dbReference>
<keyword evidence="7" id="KW-0411">Iron-sulfur</keyword>
<dbReference type="InterPro" id="IPR011257">
    <property type="entry name" value="DNA_glycosylase"/>
</dbReference>
<dbReference type="STRING" id="28230.SAMN05878443_1462"/>
<dbReference type="InterPro" id="IPR023170">
    <property type="entry name" value="HhH_base_excis_C"/>
</dbReference>
<dbReference type="PROSITE" id="PS01155">
    <property type="entry name" value="ENDONUCLEASE_III_2"/>
    <property type="match status" value="1"/>
</dbReference>
<evidence type="ECO:0000256" key="10">
    <source>
        <dbReference type="HAMAP-Rule" id="MF_00942"/>
    </source>
</evidence>
<dbReference type="OrthoDB" id="9800977at2"/>
<dbReference type="GO" id="GO:0140078">
    <property type="term" value="F:class I DNA-(apurinic or apyrimidinic site) endonuclease activity"/>
    <property type="evidence" value="ECO:0007669"/>
    <property type="project" value="UniProtKB-EC"/>
</dbReference>
<gene>
    <name evidence="10" type="primary">nth</name>
    <name evidence="12" type="ORF">SAMN05878443_1462</name>
</gene>
<protein>
    <recommendedName>
        <fullName evidence="10">Endonuclease III</fullName>
        <ecNumber evidence="10">4.2.99.18</ecNumber>
    </recommendedName>
    <alternativeName>
        <fullName evidence="10">DNA-(apurinic or apyrimidinic site) lyase</fullName>
    </alternativeName>
</protein>
<reference evidence="13" key="1">
    <citation type="submission" date="2016-11" db="EMBL/GenBank/DDBJ databases">
        <authorList>
            <person name="Varghese N."/>
            <person name="Submissions S."/>
        </authorList>
    </citation>
    <scope>NUCLEOTIDE SEQUENCE [LARGE SCALE GENOMIC DNA]</scope>
    <source>
        <strain evidence="13">313</strain>
    </source>
</reference>
<name>A0A1N6GW36_9LACT</name>
<comment type="cofactor">
    <cofactor evidence="10">
        <name>[4Fe-4S] cluster</name>
        <dbReference type="ChEBI" id="CHEBI:49883"/>
    </cofactor>
    <text evidence="10">Binds 1 [4Fe-4S] cluster.</text>
</comment>
<dbReference type="NCBIfam" id="TIGR01083">
    <property type="entry name" value="nth"/>
    <property type="match status" value="1"/>
</dbReference>
<dbReference type="eggNOG" id="COG0177">
    <property type="taxonomic scope" value="Bacteria"/>
</dbReference>
<dbReference type="RefSeq" id="WP_034548554.1">
    <property type="nucleotide sequence ID" value="NZ_FSRN01000001.1"/>
</dbReference>
<evidence type="ECO:0000256" key="4">
    <source>
        <dbReference type="ARBA" id="ARBA00022763"/>
    </source>
</evidence>
<keyword evidence="12" id="KW-0255">Endonuclease</keyword>
<dbReference type="EC" id="4.2.99.18" evidence="10"/>
<evidence type="ECO:0000256" key="1">
    <source>
        <dbReference type="ARBA" id="ARBA00008343"/>
    </source>
</evidence>
<dbReference type="GO" id="GO:0051539">
    <property type="term" value="F:4 iron, 4 sulfur cluster binding"/>
    <property type="evidence" value="ECO:0007669"/>
    <property type="project" value="UniProtKB-KW"/>
</dbReference>
<evidence type="ECO:0000256" key="5">
    <source>
        <dbReference type="ARBA" id="ARBA00022801"/>
    </source>
</evidence>
<comment type="similarity">
    <text evidence="1 10">Belongs to the Nth/MutY family.</text>
</comment>
<dbReference type="InterPro" id="IPR003265">
    <property type="entry name" value="HhH-GPD_domain"/>
</dbReference>
<dbReference type="PANTHER" id="PTHR10359">
    <property type="entry name" value="A/G-SPECIFIC ADENINE GLYCOSYLASE/ENDONUCLEASE III"/>
    <property type="match status" value="1"/>
</dbReference>
<dbReference type="Proteomes" id="UP000184758">
    <property type="component" value="Unassembled WGS sequence"/>
</dbReference>
<keyword evidence="9 10" id="KW-0326">Glycosidase</keyword>
<evidence type="ECO:0000256" key="2">
    <source>
        <dbReference type="ARBA" id="ARBA00022485"/>
    </source>
</evidence>
<evidence type="ECO:0000256" key="9">
    <source>
        <dbReference type="ARBA" id="ARBA00023295"/>
    </source>
</evidence>
<dbReference type="GO" id="GO:0019104">
    <property type="term" value="F:DNA N-glycosylase activity"/>
    <property type="evidence" value="ECO:0007669"/>
    <property type="project" value="UniProtKB-UniRule"/>
</dbReference>
<dbReference type="CDD" id="cd00056">
    <property type="entry name" value="ENDO3c"/>
    <property type="match status" value="1"/>
</dbReference>